<evidence type="ECO:0000313" key="12">
    <source>
        <dbReference type="EMBL" id="KAF4310099.1"/>
    </source>
</evidence>
<name>A0A8H4J1C0_9PEZI</name>
<evidence type="ECO:0000259" key="11">
    <source>
        <dbReference type="PROSITE" id="PS51215"/>
    </source>
</evidence>
<dbReference type="PANTHER" id="PTHR22884">
    <property type="entry name" value="SET DOMAIN PROTEINS"/>
    <property type="match status" value="1"/>
</dbReference>
<dbReference type="Gene3D" id="2.170.270.10">
    <property type="entry name" value="SET domain"/>
    <property type="match status" value="1"/>
</dbReference>
<comment type="subcellular location">
    <subcellularLocation>
        <location evidence="2">Chromosome</location>
    </subcellularLocation>
    <subcellularLocation>
        <location evidence="1">Nucleus</location>
    </subcellularLocation>
</comment>
<dbReference type="PROSITE" id="PS51215">
    <property type="entry name" value="AWS"/>
    <property type="match status" value="1"/>
</dbReference>
<organism evidence="12 13">
    <name type="scientific">Botryosphaeria dothidea</name>
    <dbReference type="NCBI Taxonomy" id="55169"/>
    <lineage>
        <taxon>Eukaryota</taxon>
        <taxon>Fungi</taxon>
        <taxon>Dikarya</taxon>
        <taxon>Ascomycota</taxon>
        <taxon>Pezizomycotina</taxon>
        <taxon>Dothideomycetes</taxon>
        <taxon>Dothideomycetes incertae sedis</taxon>
        <taxon>Botryosphaeriales</taxon>
        <taxon>Botryosphaeriaceae</taxon>
        <taxon>Botryosphaeria</taxon>
    </lineage>
</organism>
<evidence type="ECO:0000256" key="2">
    <source>
        <dbReference type="ARBA" id="ARBA00004286"/>
    </source>
</evidence>
<feature type="compositionally biased region" description="Basic and acidic residues" evidence="8">
    <location>
        <begin position="663"/>
        <end position="672"/>
    </location>
</feature>
<feature type="region of interest" description="Disordered" evidence="8">
    <location>
        <begin position="1"/>
        <end position="319"/>
    </location>
</feature>
<proteinExistence type="predicted"/>
<dbReference type="InterPro" id="IPR001214">
    <property type="entry name" value="SET_dom"/>
</dbReference>
<dbReference type="AlphaFoldDB" id="A0A8H4J1C0"/>
<evidence type="ECO:0000313" key="13">
    <source>
        <dbReference type="Proteomes" id="UP000572817"/>
    </source>
</evidence>
<keyword evidence="4" id="KW-0489">Methyltransferase</keyword>
<dbReference type="InterPro" id="IPR006560">
    <property type="entry name" value="AWS_dom"/>
</dbReference>
<evidence type="ECO:0000256" key="3">
    <source>
        <dbReference type="ARBA" id="ARBA00022454"/>
    </source>
</evidence>
<evidence type="ECO:0000256" key="8">
    <source>
        <dbReference type="SAM" id="MobiDB-lite"/>
    </source>
</evidence>
<keyword evidence="13" id="KW-1185">Reference proteome</keyword>
<feature type="compositionally biased region" description="Low complexity" evidence="8">
    <location>
        <begin position="34"/>
        <end position="52"/>
    </location>
</feature>
<dbReference type="SUPFAM" id="SSF82199">
    <property type="entry name" value="SET domain"/>
    <property type="match status" value="1"/>
</dbReference>
<feature type="compositionally biased region" description="Polar residues" evidence="8">
    <location>
        <begin position="828"/>
        <end position="837"/>
    </location>
</feature>
<evidence type="ECO:0000256" key="5">
    <source>
        <dbReference type="ARBA" id="ARBA00022679"/>
    </source>
</evidence>
<evidence type="ECO:0000256" key="6">
    <source>
        <dbReference type="ARBA" id="ARBA00022691"/>
    </source>
</evidence>
<feature type="compositionally biased region" description="Low complexity" evidence="8">
    <location>
        <begin position="899"/>
        <end position="922"/>
    </location>
</feature>
<dbReference type="PROSITE" id="PS50280">
    <property type="entry name" value="SET"/>
    <property type="match status" value="1"/>
</dbReference>
<keyword evidence="6" id="KW-0949">S-adenosyl-L-methionine</keyword>
<dbReference type="Pfam" id="PF00856">
    <property type="entry name" value="SET"/>
    <property type="match status" value="1"/>
</dbReference>
<feature type="domain" description="AWS" evidence="11">
    <location>
        <begin position="445"/>
        <end position="490"/>
    </location>
</feature>
<evidence type="ECO:0000256" key="4">
    <source>
        <dbReference type="ARBA" id="ARBA00022603"/>
    </source>
</evidence>
<dbReference type="GO" id="GO:0042054">
    <property type="term" value="F:histone methyltransferase activity"/>
    <property type="evidence" value="ECO:0007669"/>
    <property type="project" value="InterPro"/>
</dbReference>
<accession>A0A8H4J1C0</accession>
<feature type="compositionally biased region" description="Low complexity" evidence="8">
    <location>
        <begin position="739"/>
        <end position="748"/>
    </location>
</feature>
<dbReference type="SMART" id="SM00508">
    <property type="entry name" value="PostSET"/>
    <property type="match status" value="1"/>
</dbReference>
<gene>
    <name evidence="12" type="ORF">GTA08_BOTSDO02118</name>
</gene>
<dbReference type="PROSITE" id="PS50868">
    <property type="entry name" value="POST_SET"/>
    <property type="match status" value="1"/>
</dbReference>
<dbReference type="OrthoDB" id="422362at2759"/>
<protein>
    <submittedName>
        <fullName evidence="12">Uncharacterized protein</fullName>
    </submittedName>
</protein>
<feature type="compositionally biased region" description="Pro residues" evidence="8">
    <location>
        <begin position="188"/>
        <end position="199"/>
    </location>
</feature>
<keyword evidence="3" id="KW-0158">Chromosome</keyword>
<dbReference type="SMART" id="SM00317">
    <property type="entry name" value="SET"/>
    <property type="match status" value="1"/>
</dbReference>
<comment type="caution">
    <text evidence="12">The sequence shown here is derived from an EMBL/GenBank/DDBJ whole genome shotgun (WGS) entry which is preliminary data.</text>
</comment>
<dbReference type="EMBL" id="WWBZ02000016">
    <property type="protein sequence ID" value="KAF4310099.1"/>
    <property type="molecule type" value="Genomic_DNA"/>
</dbReference>
<feature type="compositionally biased region" description="Polar residues" evidence="8">
    <location>
        <begin position="17"/>
        <end position="27"/>
    </location>
</feature>
<feature type="compositionally biased region" description="Low complexity" evidence="8">
    <location>
        <begin position="298"/>
        <end position="311"/>
    </location>
</feature>
<dbReference type="Proteomes" id="UP000572817">
    <property type="component" value="Unassembled WGS sequence"/>
</dbReference>
<dbReference type="GO" id="GO:0005694">
    <property type="term" value="C:chromosome"/>
    <property type="evidence" value="ECO:0007669"/>
    <property type="project" value="UniProtKB-SubCell"/>
</dbReference>
<dbReference type="InterPro" id="IPR050777">
    <property type="entry name" value="SET2_Histone-Lys_MeTrsfase"/>
</dbReference>
<feature type="compositionally biased region" description="Basic and acidic residues" evidence="8">
    <location>
        <begin position="717"/>
        <end position="727"/>
    </location>
</feature>
<feature type="compositionally biased region" description="Basic and acidic residues" evidence="8">
    <location>
        <begin position="111"/>
        <end position="144"/>
    </location>
</feature>
<keyword evidence="5" id="KW-0808">Transferase</keyword>
<feature type="compositionally biased region" description="Low complexity" evidence="8">
    <location>
        <begin position="234"/>
        <end position="255"/>
    </location>
</feature>
<evidence type="ECO:0000256" key="1">
    <source>
        <dbReference type="ARBA" id="ARBA00004123"/>
    </source>
</evidence>
<feature type="domain" description="SET" evidence="9">
    <location>
        <begin position="508"/>
        <end position="623"/>
    </location>
</feature>
<feature type="domain" description="Post-SET" evidence="10">
    <location>
        <begin position="629"/>
        <end position="645"/>
    </location>
</feature>
<feature type="compositionally biased region" description="Basic and acidic residues" evidence="8">
    <location>
        <begin position="815"/>
        <end position="827"/>
    </location>
</feature>
<feature type="region of interest" description="Disordered" evidence="8">
    <location>
        <begin position="654"/>
        <end position="693"/>
    </location>
</feature>
<sequence>MLSAAESKPQGRPASPHSDSSTLSNITVADPIQPTDTSVAASSTPPTSQSDDMSVHEDAQKQFEQHNARRHSSRARPAVATYNDKENAGTRIHTPAKYRKDKDTPLQSPQHPEHAEQHDDSHETEHDDPSEPPKSPKPDDEPIHRRQSGRARNSVVTYNDKENAGTRIHTPTKYIDGTYIRKTLHDPIPIPGRPPPSPVPANNVNKSVKKRRASGLRTELRADSEFDDDSQAEAQSASPRKAARQAAKASKGSRSLTSQLGKRGRDAFEAVKTKTIGSAKNRSRASESPKKRQKRAASEPTPESAPPDAATQPRRTDLKFGGRYSKPWLNCGKFYNTGQDDLVGALSVIVGHKPKTNADGTPANKTFPLPMFSMAEKLDLYPKKRLPEQKRPFEPFQLPYDIFSPLPKEAKVKDWRELKKNEYKGEDAQEIKARARDQCKKQRQMEASTCNCIGRCDRDSCFNASLFFECDDRSCNLGPDCGNREFTNLQKRYKDDLRQGKYFRSFNVGVEVMETPDRGHGVRAMRPFNQDQIVVEYIGEIITQQESDRRVNEVYKDHKCFYLMNFYDKLIIDGYRGNIARFVNHSCDPNCRMEKWTVNGEQRMALFANRHIMTGEELTWHYNFESYGKEQPCYCGAWNCAGVIGRRYRIKPVKEQATGTKRKSPDDAEERPKKKQKANRLVQAASNTGKTLLSKTKESLKSIVGTVTAAASAPPVEGKKSRDERAARRSLAAAKESSNESTPEPSSSGRPMRATRQQQSASPKKAQNAASKLQASESSRRSDARSSLSKATETPEPRSRSAPTRNSIRSSRAISAHDDAEDSERPASSKSRRNSPLLSRKVPKAKSPLSINPKSTHSRKTPASKKSTGSFMVQNTKESTRTRITNSKSATPADRDNDSASSLSSELSTSITATTAATTTSTGVATPVSNGKPSSLKQARLSFLPGALGFEKSEVEIEKVVKKVVKKKSSKSPIDV</sequence>
<feature type="compositionally biased region" description="Basic and acidic residues" evidence="8">
    <location>
        <begin position="53"/>
        <end position="67"/>
    </location>
</feature>
<dbReference type="InterPro" id="IPR003616">
    <property type="entry name" value="Post-SET_dom"/>
</dbReference>
<keyword evidence="7" id="KW-0539">Nucleus</keyword>
<reference evidence="12" key="1">
    <citation type="submission" date="2020-04" db="EMBL/GenBank/DDBJ databases">
        <title>Genome Assembly and Annotation of Botryosphaeria dothidea sdau 11-99, a Latent Pathogen of Apple Fruit Ring Rot in China.</title>
        <authorList>
            <person name="Yu C."/>
            <person name="Diao Y."/>
            <person name="Lu Q."/>
            <person name="Zhao J."/>
            <person name="Cui S."/>
            <person name="Peng C."/>
            <person name="He B."/>
            <person name="Liu H."/>
        </authorList>
    </citation>
    <scope>NUCLEOTIDE SEQUENCE [LARGE SCALE GENOMIC DNA]</scope>
    <source>
        <strain evidence="12">Sdau11-99</strain>
    </source>
</reference>
<dbReference type="GO" id="GO:0032259">
    <property type="term" value="P:methylation"/>
    <property type="evidence" value="ECO:0007669"/>
    <property type="project" value="UniProtKB-KW"/>
</dbReference>
<evidence type="ECO:0000256" key="7">
    <source>
        <dbReference type="ARBA" id="ARBA00023242"/>
    </source>
</evidence>
<feature type="compositionally biased region" description="Polar residues" evidence="8">
    <location>
        <begin position="923"/>
        <end position="936"/>
    </location>
</feature>
<feature type="compositionally biased region" description="Polar residues" evidence="8">
    <location>
        <begin position="864"/>
        <end position="890"/>
    </location>
</feature>
<dbReference type="InterPro" id="IPR046341">
    <property type="entry name" value="SET_dom_sf"/>
</dbReference>
<feature type="region of interest" description="Disordered" evidence="8">
    <location>
        <begin position="708"/>
        <end position="936"/>
    </location>
</feature>
<evidence type="ECO:0000259" key="9">
    <source>
        <dbReference type="PROSITE" id="PS50280"/>
    </source>
</evidence>
<dbReference type="GO" id="GO:0005634">
    <property type="term" value="C:nucleus"/>
    <property type="evidence" value="ECO:0007669"/>
    <property type="project" value="UniProtKB-SubCell"/>
</dbReference>
<evidence type="ECO:0000259" key="10">
    <source>
        <dbReference type="PROSITE" id="PS50868"/>
    </source>
</evidence>
<feature type="compositionally biased region" description="Basic and acidic residues" evidence="8">
    <location>
        <begin position="263"/>
        <end position="272"/>
    </location>
</feature>